<dbReference type="Proteomes" id="UP000325182">
    <property type="component" value="Unassembled WGS sequence"/>
</dbReference>
<feature type="region of interest" description="Disordered" evidence="1">
    <location>
        <begin position="37"/>
        <end position="70"/>
    </location>
</feature>
<feature type="chain" id="PRO_5039575785" description="Lipoprotein" evidence="2">
    <location>
        <begin position="20"/>
        <end position="240"/>
    </location>
</feature>
<reference evidence="3 4" key="1">
    <citation type="submission" date="2019-08" db="EMBL/GenBank/DDBJ databases">
        <title>Bacillus genomes from the desert of Cuatro Cienegas, Coahuila.</title>
        <authorList>
            <person name="Olmedo-Alvarez G."/>
        </authorList>
    </citation>
    <scope>NUCLEOTIDE SEQUENCE [LARGE SCALE GENOMIC DNA]</scope>
    <source>
        <strain evidence="3 4">CH128b_4D</strain>
    </source>
</reference>
<evidence type="ECO:0000256" key="2">
    <source>
        <dbReference type="SAM" id="SignalP"/>
    </source>
</evidence>
<keyword evidence="2" id="KW-0732">Signal</keyword>
<protein>
    <recommendedName>
        <fullName evidence="5">Lipoprotein</fullName>
    </recommendedName>
</protein>
<feature type="signal peptide" evidence="2">
    <location>
        <begin position="1"/>
        <end position="19"/>
    </location>
</feature>
<gene>
    <name evidence="3" type="ORF">FZC84_01540</name>
</gene>
<dbReference type="EMBL" id="VTEG01000001">
    <property type="protein sequence ID" value="TYS01369.1"/>
    <property type="molecule type" value="Genomic_DNA"/>
</dbReference>
<feature type="compositionally biased region" description="Basic and acidic residues" evidence="1">
    <location>
        <begin position="37"/>
        <end position="58"/>
    </location>
</feature>
<evidence type="ECO:0000256" key="1">
    <source>
        <dbReference type="SAM" id="MobiDB-lite"/>
    </source>
</evidence>
<evidence type="ECO:0000313" key="4">
    <source>
        <dbReference type="Proteomes" id="UP000325182"/>
    </source>
</evidence>
<sequence>MKKISLFFMIILLIQPVLTACRIDLAGQEEFARSAAEKMRSQSAKDESSLEDSNEKETSVVADAEPEKQAPIGEPTYKLEGQATINGNEISIKGNSNLPEEAVVFARLRRYKNDAELEDIKNFRAEPFSRADGDVYMSVESDGTFSSRGRFERGNLSLRYRLELIFLPEIAQEGTRERIIEEWGSLDNLSGMVPIETLTRNSFKEPVVPGYIKYANVLKQDEAGGDGVTVEFVSPENLPN</sequence>
<organism evidence="3 4">
    <name type="scientific">Rossellomorea vietnamensis</name>
    <dbReference type="NCBI Taxonomy" id="218284"/>
    <lineage>
        <taxon>Bacteria</taxon>
        <taxon>Bacillati</taxon>
        <taxon>Bacillota</taxon>
        <taxon>Bacilli</taxon>
        <taxon>Bacillales</taxon>
        <taxon>Bacillaceae</taxon>
        <taxon>Rossellomorea</taxon>
    </lineage>
</organism>
<evidence type="ECO:0008006" key="5">
    <source>
        <dbReference type="Google" id="ProtNLM"/>
    </source>
</evidence>
<dbReference type="PROSITE" id="PS51257">
    <property type="entry name" value="PROKAR_LIPOPROTEIN"/>
    <property type="match status" value="1"/>
</dbReference>
<comment type="caution">
    <text evidence="3">The sequence shown here is derived from an EMBL/GenBank/DDBJ whole genome shotgun (WGS) entry which is preliminary data.</text>
</comment>
<accession>A0A5D4MJ00</accession>
<evidence type="ECO:0000313" key="3">
    <source>
        <dbReference type="EMBL" id="TYS01369.1"/>
    </source>
</evidence>
<proteinExistence type="predicted"/>
<dbReference type="AlphaFoldDB" id="A0A5D4MJ00"/>
<name>A0A5D4MJ00_9BACI</name>
<dbReference type="RefSeq" id="WP_187444251.1">
    <property type="nucleotide sequence ID" value="NZ_VTEG01000001.1"/>
</dbReference>